<dbReference type="AlphaFoldDB" id="A0A835NN85"/>
<reference evidence="3" key="3">
    <citation type="submission" date="2022-01" db="EMBL/GenBank/DDBJ databases">
        <authorList>
            <person name="Rubenstein D.R."/>
        </authorList>
    </citation>
    <scope>NUCLEOTIDE SEQUENCE</scope>
    <source>
        <strain evidence="3">SS15</strain>
        <tissue evidence="3">Liver</tissue>
    </source>
</reference>
<accession>A0A835NN85</accession>
<dbReference type="EMBL" id="JADDUC020000006">
    <property type="protein sequence ID" value="KAI1238106.1"/>
    <property type="molecule type" value="Genomic_DNA"/>
</dbReference>
<evidence type="ECO:0000256" key="1">
    <source>
        <dbReference type="SAM" id="MobiDB-lite"/>
    </source>
</evidence>
<dbReference type="EMBL" id="JADDUC010000117">
    <property type="protein sequence ID" value="KAG0118191.1"/>
    <property type="molecule type" value="Genomic_DNA"/>
</dbReference>
<reference evidence="2" key="1">
    <citation type="submission" date="2020-10" db="EMBL/GenBank/DDBJ databases">
        <title>Feather gene expression reveals the developmental basis of iridescence in African starlings.</title>
        <authorList>
            <person name="Rubenstein D.R."/>
        </authorList>
    </citation>
    <scope>NUCLEOTIDE SEQUENCE</scope>
    <source>
        <strain evidence="2">SS15</strain>
        <tissue evidence="2">Liver</tissue>
    </source>
</reference>
<feature type="compositionally biased region" description="Polar residues" evidence="1">
    <location>
        <begin position="12"/>
        <end position="21"/>
    </location>
</feature>
<evidence type="ECO:0000313" key="3">
    <source>
        <dbReference type="EMBL" id="KAI1238106.1"/>
    </source>
</evidence>
<feature type="region of interest" description="Disordered" evidence="1">
    <location>
        <begin position="1"/>
        <end position="35"/>
    </location>
</feature>
<evidence type="ECO:0000313" key="2">
    <source>
        <dbReference type="EMBL" id="KAG0118191.1"/>
    </source>
</evidence>
<reference evidence="3 4" key="2">
    <citation type="journal article" date="2021" name="J. Hered.">
        <title>Feather Gene Expression Elucidates the Developmental Basis of Plumage Iridescence in African Starlings.</title>
        <authorList>
            <person name="Rubenstein D.R."/>
            <person name="Corvelo A."/>
            <person name="MacManes M.D."/>
            <person name="Maia R."/>
            <person name="Narzisi G."/>
            <person name="Rousaki A."/>
            <person name="Vandenabeele P."/>
            <person name="Shawkey M.D."/>
            <person name="Solomon J."/>
        </authorList>
    </citation>
    <scope>NUCLEOTIDE SEQUENCE [LARGE SCALE GENOMIC DNA]</scope>
    <source>
        <strain evidence="3">SS15</strain>
    </source>
</reference>
<organism evidence="2">
    <name type="scientific">Lamprotornis superbus</name>
    <dbReference type="NCBI Taxonomy" id="245042"/>
    <lineage>
        <taxon>Eukaryota</taxon>
        <taxon>Metazoa</taxon>
        <taxon>Chordata</taxon>
        <taxon>Craniata</taxon>
        <taxon>Vertebrata</taxon>
        <taxon>Euteleostomi</taxon>
        <taxon>Archelosauria</taxon>
        <taxon>Archosauria</taxon>
        <taxon>Dinosauria</taxon>
        <taxon>Saurischia</taxon>
        <taxon>Theropoda</taxon>
        <taxon>Coelurosauria</taxon>
        <taxon>Aves</taxon>
        <taxon>Neognathae</taxon>
        <taxon>Neoaves</taxon>
        <taxon>Telluraves</taxon>
        <taxon>Australaves</taxon>
        <taxon>Passeriformes</taxon>
        <taxon>Sturnidae</taxon>
        <taxon>Lamprotornis</taxon>
    </lineage>
</organism>
<dbReference type="Gene3D" id="2.40.128.20">
    <property type="match status" value="1"/>
</dbReference>
<evidence type="ECO:0000313" key="4">
    <source>
        <dbReference type="Proteomes" id="UP000618051"/>
    </source>
</evidence>
<dbReference type="Pfam" id="PF14651">
    <property type="entry name" value="Lipocalin_7"/>
    <property type="match status" value="1"/>
</dbReference>
<comment type="caution">
    <text evidence="2">The sequence shown here is derived from an EMBL/GenBank/DDBJ whole genome shotgun (WGS) entry which is preliminary data.</text>
</comment>
<feature type="compositionally biased region" description="Pro residues" evidence="1">
    <location>
        <begin position="1"/>
        <end position="11"/>
    </location>
</feature>
<dbReference type="InterPro" id="IPR012674">
    <property type="entry name" value="Calycin"/>
</dbReference>
<sequence>MHIPFPDPTRPFTPSQTSLHPSSYGRYPNKRGKHPSKVLELRKRKHGWCPAAGGLDTKLMQELIAGLFMCLDQREMFALQMSGLPEEEIQKGKDLKSISEIVQDGKKFKVTVTTGSKVMKNEFIIGEESEIELLNGEKVKTVVQMEGNNKLVTQVKGMKSVTELNGDTITHLGSRDKTGDDTYLQVFGNWVGRSMGYQENGIGFTDQAMASFNEASVPVSHSRPHHGHPQLSVVG</sequence>
<dbReference type="SUPFAM" id="SSF50814">
    <property type="entry name" value="Lipocalins"/>
    <property type="match status" value="1"/>
</dbReference>
<gene>
    <name evidence="3" type="ORF">IHE44_0012820</name>
    <name evidence="2" type="ORF">IHE44_001350</name>
</gene>
<feature type="non-terminal residue" evidence="2">
    <location>
        <position position="235"/>
    </location>
</feature>
<protein>
    <submittedName>
        <fullName evidence="2">Uncharacterized protein</fullName>
    </submittedName>
</protein>
<name>A0A835NN85_9PASS</name>
<keyword evidence="4" id="KW-1185">Reference proteome</keyword>
<proteinExistence type="predicted"/>
<dbReference type="OrthoDB" id="9971011at2759"/>
<dbReference type="Proteomes" id="UP000618051">
    <property type="component" value="Unassembled WGS sequence"/>
</dbReference>